<feature type="domain" description="C2H2-type" evidence="1">
    <location>
        <begin position="111"/>
        <end position="134"/>
    </location>
</feature>
<organism evidence="2 3">
    <name type="scientific">Mytilus edulis</name>
    <name type="common">Blue mussel</name>
    <dbReference type="NCBI Taxonomy" id="6550"/>
    <lineage>
        <taxon>Eukaryota</taxon>
        <taxon>Metazoa</taxon>
        <taxon>Spiralia</taxon>
        <taxon>Lophotrochozoa</taxon>
        <taxon>Mollusca</taxon>
        <taxon>Bivalvia</taxon>
        <taxon>Autobranchia</taxon>
        <taxon>Pteriomorphia</taxon>
        <taxon>Mytilida</taxon>
        <taxon>Mytiloidea</taxon>
        <taxon>Mytilidae</taxon>
        <taxon>Mytilinae</taxon>
        <taxon>Mytilus</taxon>
    </lineage>
</organism>
<reference evidence="2" key="1">
    <citation type="submission" date="2021-03" db="EMBL/GenBank/DDBJ databases">
        <authorList>
            <person name="Bekaert M."/>
        </authorList>
    </citation>
    <scope>NUCLEOTIDE SEQUENCE</scope>
</reference>
<dbReference type="AlphaFoldDB" id="A0A8S3QT19"/>
<name>A0A8S3QT19_MYTED</name>
<sequence length="361" mass="41797">MLPFSVDKPEHPKIIFENDDAEESNMTQVHSEMTQFSHITSYHDGKHEVVLSDPVFCNPNSIATVARVLKKIGEENGIIKYGGTKRHWTFVCCDGLPYMIIKKLKEEAVVCAIEGCGKSFLSMDNYSNHTTEIHPTVQRRFVFEFDWLYVRIGSGHYEMNLIKGFFALNWIPVLENLCQTMGFESDSAKNFAKSCKDHHKSWRLLLIFHLGTLQELVLPYVRHSMLTNKKPDAKGFLKYSSENYTSSSYPNFTYMVDQVCKYSQGIINFRMANRRNNADLLKSAKYMTKEIFHGRNHPKYQMIELYDSIQDRMMPDDVRSLSDKYSSITTSGNPSLGEDFRLHSRRKKQTTEVLDPKRCAF</sequence>
<dbReference type="EMBL" id="CAJPWZ010000648">
    <property type="protein sequence ID" value="CAG2197472.1"/>
    <property type="molecule type" value="Genomic_DNA"/>
</dbReference>
<dbReference type="InterPro" id="IPR013087">
    <property type="entry name" value="Znf_C2H2_type"/>
</dbReference>
<protein>
    <recommendedName>
        <fullName evidence="1">C2H2-type domain-containing protein</fullName>
    </recommendedName>
</protein>
<dbReference type="PROSITE" id="PS00028">
    <property type="entry name" value="ZINC_FINGER_C2H2_1"/>
    <property type="match status" value="1"/>
</dbReference>
<dbReference type="OrthoDB" id="6150080at2759"/>
<dbReference type="Proteomes" id="UP000683360">
    <property type="component" value="Unassembled WGS sequence"/>
</dbReference>
<comment type="caution">
    <text evidence="2">The sequence shown here is derived from an EMBL/GenBank/DDBJ whole genome shotgun (WGS) entry which is preliminary data.</text>
</comment>
<evidence type="ECO:0000259" key="1">
    <source>
        <dbReference type="PROSITE" id="PS00028"/>
    </source>
</evidence>
<evidence type="ECO:0000313" key="2">
    <source>
        <dbReference type="EMBL" id="CAG2197472.1"/>
    </source>
</evidence>
<keyword evidence="3" id="KW-1185">Reference proteome</keyword>
<accession>A0A8S3QT19</accession>
<gene>
    <name evidence="2" type="ORF">MEDL_12255</name>
</gene>
<proteinExistence type="predicted"/>
<evidence type="ECO:0000313" key="3">
    <source>
        <dbReference type="Proteomes" id="UP000683360"/>
    </source>
</evidence>